<dbReference type="InterPro" id="IPR009061">
    <property type="entry name" value="DNA-bd_dom_put_sf"/>
</dbReference>
<dbReference type="Pfam" id="PF13411">
    <property type="entry name" value="MerR_1"/>
    <property type="match status" value="1"/>
</dbReference>
<name>A0A9J6ZJH2_9BACL</name>
<keyword evidence="2" id="KW-0238">DNA-binding</keyword>
<dbReference type="InterPro" id="IPR036244">
    <property type="entry name" value="TipA-like_antibiotic-bd"/>
</dbReference>
<feature type="domain" description="HTH merR-type" evidence="6">
    <location>
        <begin position="1"/>
        <end position="69"/>
    </location>
</feature>
<evidence type="ECO:0000313" key="7">
    <source>
        <dbReference type="EMBL" id="URN96395.1"/>
    </source>
</evidence>
<dbReference type="Gene3D" id="1.10.1660.10">
    <property type="match status" value="1"/>
</dbReference>
<dbReference type="PANTHER" id="PTHR30204">
    <property type="entry name" value="REDOX-CYCLING DRUG-SENSING TRANSCRIPTIONAL ACTIVATOR SOXR"/>
    <property type="match status" value="1"/>
</dbReference>
<dbReference type="Gene3D" id="1.10.490.50">
    <property type="entry name" value="Antibiotic binding domain of TipA-like multidrug resistance regulators"/>
    <property type="match status" value="1"/>
</dbReference>
<accession>A0A9J6ZJH2</accession>
<dbReference type="SMART" id="SM00422">
    <property type="entry name" value="HTH_MERR"/>
    <property type="match status" value="1"/>
</dbReference>
<evidence type="ECO:0000256" key="5">
    <source>
        <dbReference type="SAM" id="MobiDB-lite"/>
    </source>
</evidence>
<dbReference type="Proteomes" id="UP001056756">
    <property type="component" value="Chromosome"/>
</dbReference>
<dbReference type="CDD" id="cd01106">
    <property type="entry name" value="HTH_TipAL-Mta"/>
    <property type="match status" value="1"/>
</dbReference>
<gene>
    <name evidence="7" type="ORF">NAG76_09325</name>
</gene>
<dbReference type="InterPro" id="IPR000551">
    <property type="entry name" value="MerR-type_HTH_dom"/>
</dbReference>
<keyword evidence="4" id="KW-0804">Transcription</keyword>
<protein>
    <submittedName>
        <fullName evidence="7">MerR family transcriptional regulator</fullName>
    </submittedName>
</protein>
<dbReference type="AlphaFoldDB" id="A0A9J6ZJH2"/>
<sequence>MNVKEVSQLVGISIRTLHHYDEIGLLKPDQLTAAGYRQYSPHNLQTLQHILFFKELGFSLKHIKEMIQSATFDTLDALELQRKSLIVKRSQYDKMIATIEHTMAHLKGERDMSAKEQFAGLQWDHNPYEQEAREKWGNESVDQSKKKLDSFSPEQKQDISEQWEQLYQKLASRIGTAVDSPETQQLTAEWFHMLNNFGKYSYDAFIGLGQMYVMDERFTNNIDRYGAGLAQYMCEAMEYWGNKMIQGSSKSGL</sequence>
<reference evidence="7" key="1">
    <citation type="submission" date="2022-05" db="EMBL/GenBank/DDBJ databases">
        <title>Novel bacterial taxa in a minimal lignocellulolytic consortium and its capacity to transform plastics disclosed by genome-resolved metagenomics.</title>
        <authorList>
            <person name="Rodriguez C.A.D."/>
            <person name="Diaz-Garcia L."/>
            <person name="Herrera K."/>
            <person name="Tarazona N.A."/>
            <person name="Sproer C."/>
            <person name="Overmann J."/>
            <person name="Jimenez D.J."/>
        </authorList>
    </citation>
    <scope>NUCLEOTIDE SEQUENCE</scope>
    <source>
        <strain evidence="7">MAG5</strain>
    </source>
</reference>
<dbReference type="PROSITE" id="PS50937">
    <property type="entry name" value="HTH_MERR_2"/>
    <property type="match status" value="1"/>
</dbReference>
<feature type="region of interest" description="Disordered" evidence="5">
    <location>
        <begin position="132"/>
        <end position="154"/>
    </location>
</feature>
<evidence type="ECO:0000256" key="4">
    <source>
        <dbReference type="ARBA" id="ARBA00023163"/>
    </source>
</evidence>
<dbReference type="InterPro" id="IPR012925">
    <property type="entry name" value="TipAS_dom"/>
</dbReference>
<evidence type="ECO:0000259" key="6">
    <source>
        <dbReference type="PROSITE" id="PS50937"/>
    </source>
</evidence>
<dbReference type="EMBL" id="CP097899">
    <property type="protein sequence ID" value="URN96395.1"/>
    <property type="molecule type" value="Genomic_DNA"/>
</dbReference>
<proteinExistence type="predicted"/>
<dbReference type="KEGG" id="plig:NAG76_09325"/>
<dbReference type="PANTHER" id="PTHR30204:SF90">
    <property type="entry name" value="HTH-TYPE TRANSCRIPTIONAL ACTIVATOR MTA"/>
    <property type="match status" value="1"/>
</dbReference>
<evidence type="ECO:0000256" key="3">
    <source>
        <dbReference type="ARBA" id="ARBA00023159"/>
    </source>
</evidence>
<keyword evidence="1" id="KW-0805">Transcription regulation</keyword>
<dbReference type="InterPro" id="IPR047057">
    <property type="entry name" value="MerR_fam"/>
</dbReference>
<evidence type="ECO:0000256" key="2">
    <source>
        <dbReference type="ARBA" id="ARBA00023125"/>
    </source>
</evidence>
<dbReference type="GO" id="GO:0003700">
    <property type="term" value="F:DNA-binding transcription factor activity"/>
    <property type="evidence" value="ECO:0007669"/>
    <property type="project" value="InterPro"/>
</dbReference>
<dbReference type="SUPFAM" id="SSF46955">
    <property type="entry name" value="Putative DNA-binding domain"/>
    <property type="match status" value="1"/>
</dbReference>
<keyword evidence="3" id="KW-0010">Activator</keyword>
<dbReference type="Pfam" id="PF07739">
    <property type="entry name" value="TipAS"/>
    <property type="match status" value="1"/>
</dbReference>
<dbReference type="SUPFAM" id="SSF89082">
    <property type="entry name" value="Antibiotic binding domain of TipA-like multidrug resistance regulators"/>
    <property type="match status" value="1"/>
</dbReference>
<evidence type="ECO:0000313" key="8">
    <source>
        <dbReference type="Proteomes" id="UP001056756"/>
    </source>
</evidence>
<dbReference type="GO" id="GO:0003677">
    <property type="term" value="F:DNA binding"/>
    <property type="evidence" value="ECO:0007669"/>
    <property type="project" value="UniProtKB-KW"/>
</dbReference>
<organism evidence="7 8">
    <name type="scientific">Candidatus Pristimantibacillus lignocellulolyticus</name>
    <dbReference type="NCBI Taxonomy" id="2994561"/>
    <lineage>
        <taxon>Bacteria</taxon>
        <taxon>Bacillati</taxon>
        <taxon>Bacillota</taxon>
        <taxon>Bacilli</taxon>
        <taxon>Bacillales</taxon>
        <taxon>Paenibacillaceae</taxon>
        <taxon>Candidatus Pristimantibacillus</taxon>
    </lineage>
</organism>
<evidence type="ECO:0000256" key="1">
    <source>
        <dbReference type="ARBA" id="ARBA00023015"/>
    </source>
</evidence>